<dbReference type="Proteomes" id="UP001419268">
    <property type="component" value="Unassembled WGS sequence"/>
</dbReference>
<dbReference type="EMBL" id="JBBNAG010000011">
    <property type="protein sequence ID" value="KAK9094397.1"/>
    <property type="molecule type" value="Genomic_DNA"/>
</dbReference>
<feature type="compositionally biased region" description="Acidic residues" evidence="1">
    <location>
        <begin position="102"/>
        <end position="111"/>
    </location>
</feature>
<reference evidence="2 3" key="1">
    <citation type="submission" date="2024-01" db="EMBL/GenBank/DDBJ databases">
        <title>Genome assemblies of Stephania.</title>
        <authorList>
            <person name="Yang L."/>
        </authorList>
    </citation>
    <scope>NUCLEOTIDE SEQUENCE [LARGE SCALE GENOMIC DNA]</scope>
    <source>
        <strain evidence="2">JXDWG</strain>
        <tissue evidence="2">Leaf</tissue>
    </source>
</reference>
<proteinExistence type="predicted"/>
<feature type="compositionally biased region" description="Polar residues" evidence="1">
    <location>
        <begin position="112"/>
        <end position="124"/>
    </location>
</feature>
<gene>
    <name evidence="2" type="ORF">Scep_025866</name>
</gene>
<evidence type="ECO:0000313" key="2">
    <source>
        <dbReference type="EMBL" id="KAK9094397.1"/>
    </source>
</evidence>
<evidence type="ECO:0000256" key="1">
    <source>
        <dbReference type="SAM" id="MobiDB-lite"/>
    </source>
</evidence>
<feature type="region of interest" description="Disordered" evidence="1">
    <location>
        <begin position="1"/>
        <end position="58"/>
    </location>
</feature>
<comment type="caution">
    <text evidence="2">The sequence shown here is derived from an EMBL/GenBank/DDBJ whole genome shotgun (WGS) entry which is preliminary data.</text>
</comment>
<sequence length="124" mass="13210">MARPKTSANRPLRRIGQRDQASTVASQVEEGVPERKRPTCSNQKAKAGEAKKCQANKESESVLRDVVGEGISTSSVGEKGTLVVSKSGSRECTKGSHTTIDYAEEGDEDASFDTSTYEANADAT</sequence>
<feature type="compositionally biased region" description="Basic and acidic residues" evidence="1">
    <location>
        <begin position="46"/>
        <end position="58"/>
    </location>
</feature>
<accession>A0AAP0EPA1</accession>
<protein>
    <submittedName>
        <fullName evidence="2">Uncharacterized protein</fullName>
    </submittedName>
</protein>
<dbReference type="AlphaFoldDB" id="A0AAP0EPA1"/>
<evidence type="ECO:0000313" key="3">
    <source>
        <dbReference type="Proteomes" id="UP001419268"/>
    </source>
</evidence>
<feature type="region of interest" description="Disordered" evidence="1">
    <location>
        <begin position="88"/>
        <end position="124"/>
    </location>
</feature>
<name>A0AAP0EPA1_9MAGN</name>
<keyword evidence="3" id="KW-1185">Reference proteome</keyword>
<organism evidence="2 3">
    <name type="scientific">Stephania cephalantha</name>
    <dbReference type="NCBI Taxonomy" id="152367"/>
    <lineage>
        <taxon>Eukaryota</taxon>
        <taxon>Viridiplantae</taxon>
        <taxon>Streptophyta</taxon>
        <taxon>Embryophyta</taxon>
        <taxon>Tracheophyta</taxon>
        <taxon>Spermatophyta</taxon>
        <taxon>Magnoliopsida</taxon>
        <taxon>Ranunculales</taxon>
        <taxon>Menispermaceae</taxon>
        <taxon>Menispermoideae</taxon>
        <taxon>Cissampelideae</taxon>
        <taxon>Stephania</taxon>
    </lineage>
</organism>